<feature type="transmembrane region" description="Helical" evidence="2">
    <location>
        <begin position="319"/>
        <end position="336"/>
    </location>
</feature>
<dbReference type="GO" id="GO:0016757">
    <property type="term" value="F:glycosyltransferase activity"/>
    <property type="evidence" value="ECO:0007669"/>
    <property type="project" value="UniProtKB-KW"/>
</dbReference>
<keyword evidence="5" id="KW-1185">Reference proteome</keyword>
<organism evidence="4 5">
    <name type="scientific">Nocardia lasii</name>
    <dbReference type="NCBI Taxonomy" id="1616107"/>
    <lineage>
        <taxon>Bacteria</taxon>
        <taxon>Bacillati</taxon>
        <taxon>Actinomycetota</taxon>
        <taxon>Actinomycetes</taxon>
        <taxon>Mycobacteriales</taxon>
        <taxon>Nocardiaceae</taxon>
        <taxon>Nocardia</taxon>
    </lineage>
</organism>
<feature type="transmembrane region" description="Helical" evidence="2">
    <location>
        <begin position="293"/>
        <end position="312"/>
    </location>
</feature>
<name>A0ABW1JU56_9NOCA</name>
<keyword evidence="4" id="KW-0328">Glycosyltransferase</keyword>
<feature type="transmembrane region" description="Helical" evidence="2">
    <location>
        <begin position="342"/>
        <end position="360"/>
    </location>
</feature>
<feature type="transmembrane region" description="Helical" evidence="2">
    <location>
        <begin position="190"/>
        <end position="217"/>
    </location>
</feature>
<keyword evidence="4" id="KW-0808">Transferase</keyword>
<feature type="transmembrane region" description="Helical" evidence="2">
    <location>
        <begin position="381"/>
        <end position="401"/>
    </location>
</feature>
<reference evidence="5" key="1">
    <citation type="journal article" date="2019" name="Int. J. Syst. Evol. Microbiol.">
        <title>The Global Catalogue of Microorganisms (GCM) 10K type strain sequencing project: providing services to taxonomists for standard genome sequencing and annotation.</title>
        <authorList>
            <consortium name="The Broad Institute Genomics Platform"/>
            <consortium name="The Broad Institute Genome Sequencing Center for Infectious Disease"/>
            <person name="Wu L."/>
            <person name="Ma J."/>
        </authorList>
    </citation>
    <scope>NUCLEOTIDE SEQUENCE [LARGE SCALE GENOMIC DNA]</scope>
    <source>
        <strain evidence="5">CCUG 36956</strain>
    </source>
</reference>
<feature type="transmembrane region" description="Helical" evidence="2">
    <location>
        <begin position="229"/>
        <end position="249"/>
    </location>
</feature>
<evidence type="ECO:0000313" key="5">
    <source>
        <dbReference type="Proteomes" id="UP001596223"/>
    </source>
</evidence>
<sequence length="526" mass="56242">MTVTALPPVPDLVPAPPPTAPSTGLRTRVDGVVLAVLLPVIAVVQGTNIGNYPAFSDDEGTYLAQAWAVGTGRGLTHYTYWYDHPPIGWIQIGLFSWLPELLSPYELTAANGRFVMLGAVLVSAALLYVLARRLSMRPWAAALAVALFTLSPLAVELQRQIYLDSIAVPWMLGAFVLASSPRRGLGVHMAAGLCAAMSVLSKETMVVVIPALVYTLWTASHPSTRKFTVIGAGVSFCLAVAFYPLYALLKNEFFPGEGHVSMLDGVAWQLHSRAGTGALWASDSLARGLLESWLTVDAVVLVGGAFALVVAVTVRRLRGIALAGLILVAVGLRPGGYLPTMYVLQLLPFFALALAAVIEIGARRGIHALERLRVGQRAATAVVLGVVALVGLSVVAPRWVAGNERAMTEHRTDTFTDAVRWIGANLHPTPSTKIVVEDVIWLDMVEVGFGPGLGAIWFYKLDVDPAVHLDNGWRDVDYIVSSPVVRGSAAELPTLRDVLEHSSPLVVFGTGDGRVEVRAVNKDTTS</sequence>
<evidence type="ECO:0000259" key="3">
    <source>
        <dbReference type="Pfam" id="PF13231"/>
    </source>
</evidence>
<accession>A0ABW1JU56</accession>
<feature type="compositionally biased region" description="Pro residues" evidence="1">
    <location>
        <begin position="7"/>
        <end position="20"/>
    </location>
</feature>
<keyword evidence="2" id="KW-0812">Transmembrane</keyword>
<dbReference type="EMBL" id="JBHSQN010000009">
    <property type="protein sequence ID" value="MFC6012163.1"/>
    <property type="molecule type" value="Genomic_DNA"/>
</dbReference>
<feature type="transmembrane region" description="Helical" evidence="2">
    <location>
        <begin position="114"/>
        <end position="131"/>
    </location>
</feature>
<comment type="caution">
    <text evidence="4">The sequence shown here is derived from an EMBL/GenBank/DDBJ whole genome shotgun (WGS) entry which is preliminary data.</text>
</comment>
<feature type="domain" description="Glycosyltransferase RgtA/B/C/D-like" evidence="3">
    <location>
        <begin position="112"/>
        <end position="240"/>
    </location>
</feature>
<feature type="region of interest" description="Disordered" evidence="1">
    <location>
        <begin position="1"/>
        <end position="21"/>
    </location>
</feature>
<evidence type="ECO:0000256" key="2">
    <source>
        <dbReference type="SAM" id="Phobius"/>
    </source>
</evidence>
<evidence type="ECO:0000313" key="4">
    <source>
        <dbReference type="EMBL" id="MFC6012163.1"/>
    </source>
</evidence>
<dbReference type="RefSeq" id="WP_378605220.1">
    <property type="nucleotide sequence ID" value="NZ_JBHSQN010000009.1"/>
</dbReference>
<gene>
    <name evidence="4" type="ORF">ACFP3H_13980</name>
</gene>
<keyword evidence="2" id="KW-0472">Membrane</keyword>
<dbReference type="Proteomes" id="UP001596223">
    <property type="component" value="Unassembled WGS sequence"/>
</dbReference>
<dbReference type="Pfam" id="PF13231">
    <property type="entry name" value="PMT_2"/>
    <property type="match status" value="1"/>
</dbReference>
<evidence type="ECO:0000256" key="1">
    <source>
        <dbReference type="SAM" id="MobiDB-lite"/>
    </source>
</evidence>
<keyword evidence="2" id="KW-1133">Transmembrane helix</keyword>
<protein>
    <submittedName>
        <fullName evidence="4">ArnT family glycosyltransferase</fullName>
        <ecNumber evidence="4">2.4.-.-</ecNumber>
    </submittedName>
</protein>
<proteinExistence type="predicted"/>
<dbReference type="EC" id="2.4.-.-" evidence="4"/>
<feature type="transmembrane region" description="Helical" evidence="2">
    <location>
        <begin position="138"/>
        <end position="155"/>
    </location>
</feature>
<dbReference type="InterPro" id="IPR038731">
    <property type="entry name" value="RgtA/B/C-like"/>
</dbReference>